<dbReference type="InterPro" id="IPR013187">
    <property type="entry name" value="F-box-assoc_dom_typ3"/>
</dbReference>
<accession>A0A834L7J1</accession>
<dbReference type="PROSITE" id="PS50181">
    <property type="entry name" value="FBOX"/>
    <property type="match status" value="1"/>
</dbReference>
<dbReference type="InterPro" id="IPR050796">
    <property type="entry name" value="SCF_F-box_component"/>
</dbReference>
<dbReference type="NCBIfam" id="TIGR01640">
    <property type="entry name" value="F_box_assoc_1"/>
    <property type="match status" value="1"/>
</dbReference>
<dbReference type="InterPro" id="IPR017451">
    <property type="entry name" value="F-box-assoc_interact_dom"/>
</dbReference>
<dbReference type="AlphaFoldDB" id="A0A834L7J1"/>
<evidence type="ECO:0000313" key="3">
    <source>
        <dbReference type="Proteomes" id="UP000626092"/>
    </source>
</evidence>
<dbReference type="InterPro" id="IPR036047">
    <property type="entry name" value="F-box-like_dom_sf"/>
</dbReference>
<dbReference type="Gene3D" id="1.20.1280.50">
    <property type="match status" value="1"/>
</dbReference>
<organism evidence="2 3">
    <name type="scientific">Rhododendron simsii</name>
    <name type="common">Sims's rhododendron</name>
    <dbReference type="NCBI Taxonomy" id="118357"/>
    <lineage>
        <taxon>Eukaryota</taxon>
        <taxon>Viridiplantae</taxon>
        <taxon>Streptophyta</taxon>
        <taxon>Embryophyta</taxon>
        <taxon>Tracheophyta</taxon>
        <taxon>Spermatophyta</taxon>
        <taxon>Magnoliopsida</taxon>
        <taxon>eudicotyledons</taxon>
        <taxon>Gunneridae</taxon>
        <taxon>Pentapetalae</taxon>
        <taxon>asterids</taxon>
        <taxon>Ericales</taxon>
        <taxon>Ericaceae</taxon>
        <taxon>Ericoideae</taxon>
        <taxon>Rhodoreae</taxon>
        <taxon>Rhododendron</taxon>
    </lineage>
</organism>
<dbReference type="CDD" id="cd22157">
    <property type="entry name" value="F-box_AtFBW1-like"/>
    <property type="match status" value="1"/>
</dbReference>
<evidence type="ECO:0000313" key="2">
    <source>
        <dbReference type="EMBL" id="KAF7126410.1"/>
    </source>
</evidence>
<gene>
    <name evidence="2" type="ORF">RHSIM_Rhsim11G0103400</name>
</gene>
<dbReference type="EMBL" id="WJXA01000011">
    <property type="protein sequence ID" value="KAF7126410.1"/>
    <property type="molecule type" value="Genomic_DNA"/>
</dbReference>
<proteinExistence type="predicted"/>
<dbReference type="SUPFAM" id="SSF81383">
    <property type="entry name" value="F-box domain"/>
    <property type="match status" value="1"/>
</dbReference>
<keyword evidence="3" id="KW-1185">Reference proteome</keyword>
<dbReference type="InterPro" id="IPR001810">
    <property type="entry name" value="F-box_dom"/>
</dbReference>
<dbReference type="Pfam" id="PF08268">
    <property type="entry name" value="FBA_3"/>
    <property type="match status" value="1"/>
</dbReference>
<dbReference type="Proteomes" id="UP000626092">
    <property type="component" value="Unassembled WGS sequence"/>
</dbReference>
<feature type="domain" description="F-box" evidence="1">
    <location>
        <begin position="111"/>
        <end position="161"/>
    </location>
</feature>
<comment type="caution">
    <text evidence="2">The sequence shown here is derived from an EMBL/GenBank/DDBJ whole genome shotgun (WGS) entry which is preliminary data.</text>
</comment>
<sequence>MSVIAMLSSLIAKSPPKCLALGIHSLASKNEDVLITKRDTIGAIQDTQVTFRTMLSVMGSKIGTMSLECLTWIPHLWDKLICSLNVRKDNFAMQDFSKEIIICSLNVRKDDFSMQDLPEEILIDILSRLPGNCVLERRRVCKQWLALTSTPNFLEMHLKRATPVLFVQLVDHVGKMDMFIFDEGAKANQMIKKTGAEFMHVEAPHVPDLCGSCNGLLLFHSISRSYIPSSLSLVYNPLTGEKVTIRTPVDPVIVCGIFFHPLTNDYKLLFVYHKQSFFLRASDDIKYFLYSLRGQCWRKLDDFPYLPSVVAPPAILNGAVHWIVDRCSLNDFPPHGGSLTSVPSVMMFNMDTEEFGCMPHPRLEYPAWTMGKYIRLFEMKGKLAFCCVHSSHVYLWVLEDYENWIWGERYLHAAMVDYYEEGRKAFEAIQYPEVDHYASMVDSLGRVGKLDEVKALIERMSIKPHA</sequence>
<name>A0A834L7J1_RHOSS</name>
<dbReference type="PANTHER" id="PTHR31672">
    <property type="entry name" value="BNACNNG10540D PROTEIN"/>
    <property type="match status" value="1"/>
</dbReference>
<dbReference type="Pfam" id="PF12937">
    <property type="entry name" value="F-box-like"/>
    <property type="match status" value="1"/>
</dbReference>
<reference evidence="2" key="1">
    <citation type="submission" date="2019-11" db="EMBL/GenBank/DDBJ databases">
        <authorList>
            <person name="Liu Y."/>
            <person name="Hou J."/>
            <person name="Li T.-Q."/>
            <person name="Guan C.-H."/>
            <person name="Wu X."/>
            <person name="Wu H.-Z."/>
            <person name="Ling F."/>
            <person name="Zhang R."/>
            <person name="Shi X.-G."/>
            <person name="Ren J.-P."/>
            <person name="Chen E.-F."/>
            <person name="Sun J.-M."/>
        </authorList>
    </citation>
    <scope>NUCLEOTIDE SEQUENCE</scope>
    <source>
        <strain evidence="2">Adult_tree_wgs_1</strain>
        <tissue evidence="2">Leaves</tissue>
    </source>
</reference>
<dbReference type="PANTHER" id="PTHR31672:SF13">
    <property type="entry name" value="F-BOX PROTEIN CPR30-LIKE"/>
    <property type="match status" value="1"/>
</dbReference>
<protein>
    <recommendedName>
        <fullName evidence="1">F-box domain-containing protein</fullName>
    </recommendedName>
</protein>
<evidence type="ECO:0000259" key="1">
    <source>
        <dbReference type="PROSITE" id="PS50181"/>
    </source>
</evidence>
<dbReference type="OrthoDB" id="692435at2759"/>